<dbReference type="InterPro" id="IPR017871">
    <property type="entry name" value="ABC_transporter-like_CS"/>
</dbReference>
<keyword evidence="6" id="KW-0547">Nucleotide-binding</keyword>
<keyword evidence="2" id="KW-0813">Transport</keyword>
<reference evidence="13" key="1">
    <citation type="submission" date="2022-07" db="EMBL/GenBank/DDBJ databases">
        <authorList>
            <person name="Trinca V."/>
            <person name="Uliana J.V.C."/>
            <person name="Torres T.T."/>
            <person name="Ward R.J."/>
            <person name="Monesi N."/>
        </authorList>
    </citation>
    <scope>NUCLEOTIDE SEQUENCE</scope>
    <source>
        <strain evidence="13">HSMRA1968</strain>
        <tissue evidence="13">Whole embryos</tissue>
    </source>
</reference>
<evidence type="ECO:0000256" key="8">
    <source>
        <dbReference type="ARBA" id="ARBA00022989"/>
    </source>
</evidence>
<keyword evidence="8 11" id="KW-1133">Transmembrane helix</keyword>
<dbReference type="GO" id="GO:0089705">
    <property type="term" value="P:protein localization to outer membrane"/>
    <property type="evidence" value="ECO:0007669"/>
    <property type="project" value="TreeGrafter"/>
</dbReference>
<keyword evidence="13" id="KW-0449">Lipoprotein</keyword>
<dbReference type="InterPro" id="IPR027417">
    <property type="entry name" value="P-loop_NTPase"/>
</dbReference>
<dbReference type="GO" id="GO:0005886">
    <property type="term" value="C:plasma membrane"/>
    <property type="evidence" value="ECO:0007669"/>
    <property type="project" value="UniProtKB-SubCell"/>
</dbReference>
<evidence type="ECO:0000256" key="3">
    <source>
        <dbReference type="ARBA" id="ARBA00022475"/>
    </source>
</evidence>
<evidence type="ECO:0000256" key="10">
    <source>
        <dbReference type="ARBA" id="ARBA00038388"/>
    </source>
</evidence>
<comment type="subcellular location">
    <subcellularLocation>
        <location evidence="1">Cell inner membrane</location>
        <topology evidence="1">Multi-pass membrane protein</topology>
    </subcellularLocation>
</comment>
<dbReference type="Proteomes" id="UP001151699">
    <property type="component" value="Chromosome A"/>
</dbReference>
<dbReference type="CDD" id="cd03255">
    <property type="entry name" value="ABC_MJ0796_LolCDE_FtsE"/>
    <property type="match status" value="1"/>
</dbReference>
<protein>
    <submittedName>
        <fullName evidence="13">Lipoprotein-releasing system ATP-binding protein LolD</fullName>
    </submittedName>
</protein>
<evidence type="ECO:0000256" key="4">
    <source>
        <dbReference type="ARBA" id="ARBA00022519"/>
    </source>
</evidence>
<dbReference type="PANTHER" id="PTHR24220">
    <property type="entry name" value="IMPORT ATP-BINDING PROTEIN"/>
    <property type="match status" value="1"/>
</dbReference>
<keyword evidence="3" id="KW-1003">Cell membrane</keyword>
<dbReference type="PANTHER" id="PTHR24220:SF689">
    <property type="entry name" value="LIPOPROTEIN-RELEASING SYSTEM ATP-BINDING PROTEIN LOLD"/>
    <property type="match status" value="1"/>
</dbReference>
<dbReference type="InterPro" id="IPR025857">
    <property type="entry name" value="MacB_PCD"/>
</dbReference>
<dbReference type="SUPFAM" id="SSF52540">
    <property type="entry name" value="P-loop containing nucleoside triphosphate hydrolases"/>
    <property type="match status" value="1"/>
</dbReference>
<dbReference type="PROSITE" id="PS50893">
    <property type="entry name" value="ABC_TRANSPORTER_2"/>
    <property type="match status" value="1"/>
</dbReference>
<keyword evidence="14" id="KW-1185">Reference proteome</keyword>
<dbReference type="PROSITE" id="PS00211">
    <property type="entry name" value="ABC_TRANSPORTER_1"/>
    <property type="match status" value="1"/>
</dbReference>
<sequence>MSVMNGFHSELTKNIIGLNGDITINPFERSINNYPEIKTKLLNAPYIKHITPCIIGQALALGPRTSSGAIIRGVDLKDLEHKNEILNNINTGSFENFFGKDVAAVGTELAYNLGVQVGMKIKLISTNSISTVFGSMPRSKEFTIIATFTSGMYDYDSATILMPLLAAQNFLSFENDINLIEVETVAPESAETYSSEIQRVLGTEFKVSSWQRSHLQFLNALAVERVAMFTILSLIIMVAAFNIVSSLFMIVKDKISDIAILRSMGATTRQIMLIFICNGTSIIEVLSNINLTLSQGEMIAIIGTSGSGKSTLLHVAGLLDTPDSGKVEITPNENLKNNIDLIRLQHIGFVYQQHHLLQDFTAIENVAMPKLIAGGNYKLALQEAEELLGELGLAKKKHNMPGELSGGQQQRVAIARALINNPSIILADEPTGNLDPTTAKEVFDLFLKMVNQKNIAMIIVTHNLDIAHKIHRIYELKHGALDLRPSHGITNSKIIKE</sequence>
<dbReference type="Gene3D" id="3.40.50.300">
    <property type="entry name" value="P-loop containing nucleotide triphosphate hydrolases"/>
    <property type="match status" value="1"/>
</dbReference>
<comment type="similarity">
    <text evidence="10">Belongs to the ABC transporter superfamily. Macrolide exporter (TC 3.A.1.122) family.</text>
</comment>
<keyword evidence="4" id="KW-0997">Cell inner membrane</keyword>
<dbReference type="SMART" id="SM00382">
    <property type="entry name" value="AAA"/>
    <property type="match status" value="1"/>
</dbReference>
<gene>
    <name evidence="13" type="primary">lolD</name>
    <name evidence="13" type="ORF">Bhyg_00158</name>
</gene>
<evidence type="ECO:0000259" key="12">
    <source>
        <dbReference type="PROSITE" id="PS50893"/>
    </source>
</evidence>
<evidence type="ECO:0000313" key="14">
    <source>
        <dbReference type="Proteomes" id="UP001151699"/>
    </source>
</evidence>
<feature type="domain" description="ABC transporter" evidence="12">
    <location>
        <begin position="268"/>
        <end position="497"/>
    </location>
</feature>
<evidence type="ECO:0000256" key="11">
    <source>
        <dbReference type="SAM" id="Phobius"/>
    </source>
</evidence>
<dbReference type="GO" id="GO:0022857">
    <property type="term" value="F:transmembrane transporter activity"/>
    <property type="evidence" value="ECO:0007669"/>
    <property type="project" value="TreeGrafter"/>
</dbReference>
<name>A0A9Q0N8C6_9DIPT</name>
<dbReference type="Pfam" id="PF00005">
    <property type="entry name" value="ABC_tran"/>
    <property type="match status" value="1"/>
</dbReference>
<feature type="transmembrane region" description="Helical" evidence="11">
    <location>
        <begin position="271"/>
        <end position="289"/>
    </location>
</feature>
<dbReference type="GO" id="GO:0016887">
    <property type="term" value="F:ATP hydrolysis activity"/>
    <property type="evidence" value="ECO:0007669"/>
    <property type="project" value="InterPro"/>
</dbReference>
<dbReference type="Pfam" id="PF12704">
    <property type="entry name" value="MacB_PCD"/>
    <property type="match status" value="1"/>
</dbReference>
<dbReference type="GO" id="GO:0005524">
    <property type="term" value="F:ATP binding"/>
    <property type="evidence" value="ECO:0007669"/>
    <property type="project" value="UniProtKB-KW"/>
</dbReference>
<evidence type="ECO:0000256" key="5">
    <source>
        <dbReference type="ARBA" id="ARBA00022692"/>
    </source>
</evidence>
<comment type="caution">
    <text evidence="13">The sequence shown here is derived from an EMBL/GenBank/DDBJ whole genome shotgun (WGS) entry which is preliminary data.</text>
</comment>
<keyword evidence="5 11" id="KW-0812">Transmembrane</keyword>
<dbReference type="InterPro" id="IPR017911">
    <property type="entry name" value="MacB-like_ATP-bd"/>
</dbReference>
<keyword evidence="7 13" id="KW-0067">ATP-binding</keyword>
<dbReference type="InterPro" id="IPR003439">
    <property type="entry name" value="ABC_transporter-like_ATP-bd"/>
</dbReference>
<keyword evidence="9 11" id="KW-0472">Membrane</keyword>
<evidence type="ECO:0000256" key="6">
    <source>
        <dbReference type="ARBA" id="ARBA00022741"/>
    </source>
</evidence>
<evidence type="ECO:0000256" key="7">
    <source>
        <dbReference type="ARBA" id="ARBA00022840"/>
    </source>
</evidence>
<evidence type="ECO:0000313" key="13">
    <source>
        <dbReference type="EMBL" id="KAJ6644961.1"/>
    </source>
</evidence>
<organism evidence="13 14">
    <name type="scientific">Pseudolycoriella hygida</name>
    <dbReference type="NCBI Taxonomy" id="35572"/>
    <lineage>
        <taxon>Eukaryota</taxon>
        <taxon>Metazoa</taxon>
        <taxon>Ecdysozoa</taxon>
        <taxon>Arthropoda</taxon>
        <taxon>Hexapoda</taxon>
        <taxon>Insecta</taxon>
        <taxon>Pterygota</taxon>
        <taxon>Neoptera</taxon>
        <taxon>Endopterygota</taxon>
        <taxon>Diptera</taxon>
        <taxon>Nematocera</taxon>
        <taxon>Sciaroidea</taxon>
        <taxon>Sciaridae</taxon>
        <taxon>Pseudolycoriella</taxon>
    </lineage>
</organism>
<dbReference type="AlphaFoldDB" id="A0A9Q0N8C6"/>
<dbReference type="EMBL" id="WJQU01000001">
    <property type="protein sequence ID" value="KAJ6644961.1"/>
    <property type="molecule type" value="Genomic_DNA"/>
</dbReference>
<dbReference type="InterPro" id="IPR015854">
    <property type="entry name" value="ABC_transpr_LolD-like"/>
</dbReference>
<proteinExistence type="inferred from homology"/>
<evidence type="ECO:0000256" key="1">
    <source>
        <dbReference type="ARBA" id="ARBA00004429"/>
    </source>
</evidence>
<evidence type="ECO:0000256" key="9">
    <source>
        <dbReference type="ARBA" id="ARBA00023136"/>
    </source>
</evidence>
<dbReference type="Pfam" id="PF02687">
    <property type="entry name" value="FtsX"/>
    <property type="match status" value="1"/>
</dbReference>
<evidence type="ECO:0000256" key="2">
    <source>
        <dbReference type="ARBA" id="ARBA00022448"/>
    </source>
</evidence>
<accession>A0A9Q0N8C6</accession>
<dbReference type="OrthoDB" id="6373771at2759"/>
<dbReference type="GO" id="GO:0044874">
    <property type="term" value="P:lipoprotein localization to outer membrane"/>
    <property type="evidence" value="ECO:0007669"/>
    <property type="project" value="TreeGrafter"/>
</dbReference>
<dbReference type="InterPro" id="IPR003838">
    <property type="entry name" value="ABC3_permease_C"/>
</dbReference>
<feature type="transmembrane region" description="Helical" evidence="11">
    <location>
        <begin position="226"/>
        <end position="251"/>
    </location>
</feature>
<dbReference type="InterPro" id="IPR003593">
    <property type="entry name" value="AAA+_ATPase"/>
</dbReference>